<dbReference type="GO" id="GO:0003755">
    <property type="term" value="F:peptidyl-prolyl cis-trans isomerase activity"/>
    <property type="evidence" value="ECO:0007669"/>
    <property type="project" value="UniProtKB-KW"/>
</dbReference>
<evidence type="ECO:0000256" key="10">
    <source>
        <dbReference type="ARBA" id="ARBA00042775"/>
    </source>
</evidence>
<dbReference type="Gene3D" id="1.10.4030.10">
    <property type="entry name" value="Porin chaperone SurA, peptide-binding domain"/>
    <property type="match status" value="1"/>
</dbReference>
<dbReference type="InterPro" id="IPR027304">
    <property type="entry name" value="Trigger_fact/SurA_dom_sf"/>
</dbReference>
<keyword evidence="12" id="KW-0175">Coiled coil</keyword>
<evidence type="ECO:0000256" key="1">
    <source>
        <dbReference type="ARBA" id="ARBA00004382"/>
    </source>
</evidence>
<keyword evidence="5 13" id="KW-1133">Transmembrane helix</keyword>
<gene>
    <name evidence="15" type="ORF">CA267_015560</name>
</gene>
<comment type="similarity">
    <text evidence="8">Belongs to the PpiD chaperone family.</text>
</comment>
<keyword evidence="11" id="KW-0697">Rotamase</keyword>
<sequence length="630" mass="69497">MLERIREGSQGPWAMIIIGLVVLSFVFAGVGSYLTSSGSTVAATVNGQEISLDTLERAYQNQRQRMEAQYGESVSAMFADEGYLREFRQGVLERLIGDTLVEQKAREVGLRISDAQIRDTIRQMPEFQTAGTFDNNRYISILRQNGFQASDFRDYLRVELTRKQLASGLGASAFALPSEVQRVYDLQAQTRDARYLTVNAAPFAESIDVSDSEIQNYYEANITAFDTQEKVNIAYVNLSVDDLKDDVTVSDGEIDEYYQNNQDRYRKEEQRRVSHILIEFGDDEAAAKAEAEALLAKIKDGADFAQVAKENSQDTLSAENGGDLDFISPDMMDSAFDEAAFGLANKGDVSGVVETEFGYHIIKLTDVKPEQVTPFEEVSTEIRETLLADKATEKFFDLQSRMAEVAFEVPDTLEDVAGVANKEIKETGLFNQASAPAPMDNPAALSAAFSPELIEDGVNSELIELDENNVVVMRVKEHEPQRTRSLEEVKSRIESSLRAEKAQQAAMAWAESLVAKTEAGESIEDMLAQYDLDWKSVEGVNRAGGELPANLAETLFRLAPTEGEKTDVVSLTSGDVGVIELTAVNTAEKLDDSVKADLKQRLASNFGQSTYESFVSALREEADVSIASNL</sequence>
<evidence type="ECO:0000256" key="5">
    <source>
        <dbReference type="ARBA" id="ARBA00022989"/>
    </source>
</evidence>
<comment type="subcellular location">
    <subcellularLocation>
        <location evidence="1">Cell inner membrane</location>
        <topology evidence="1">Single-pass type II membrane protein</topology>
        <orientation evidence="1">Periplasmic side</orientation>
    </subcellularLocation>
</comment>
<reference evidence="15 16" key="2">
    <citation type="submission" date="2020-04" db="EMBL/GenBank/DDBJ databases">
        <title>Complete genome sequence of Alteromonas pelagimontana 5.12T.</title>
        <authorList>
            <person name="Sinha R.K."/>
            <person name="Krishnan K.P."/>
            <person name="Kurian J.P."/>
        </authorList>
    </citation>
    <scope>NUCLEOTIDE SEQUENCE [LARGE SCALE GENOMIC DNA]</scope>
    <source>
        <strain evidence="15 16">5.12</strain>
    </source>
</reference>
<evidence type="ECO:0000256" key="11">
    <source>
        <dbReference type="PROSITE-ProRule" id="PRU00278"/>
    </source>
</evidence>
<proteinExistence type="inferred from homology"/>
<evidence type="ECO:0000313" key="16">
    <source>
        <dbReference type="Proteomes" id="UP000219285"/>
    </source>
</evidence>
<feature type="coiled-coil region" evidence="12">
    <location>
        <begin position="45"/>
        <end position="72"/>
    </location>
</feature>
<keyword evidence="2" id="KW-1003">Cell membrane</keyword>
<evidence type="ECO:0000256" key="13">
    <source>
        <dbReference type="SAM" id="Phobius"/>
    </source>
</evidence>
<evidence type="ECO:0000256" key="7">
    <source>
        <dbReference type="ARBA" id="ARBA00023186"/>
    </source>
</evidence>
<keyword evidence="3" id="KW-0997">Cell inner membrane</keyword>
<keyword evidence="16" id="KW-1185">Reference proteome</keyword>
<dbReference type="PROSITE" id="PS50198">
    <property type="entry name" value="PPIC_PPIASE_2"/>
    <property type="match status" value="1"/>
</dbReference>
<dbReference type="EMBL" id="CP052766">
    <property type="protein sequence ID" value="QJR82066.1"/>
    <property type="molecule type" value="Genomic_DNA"/>
</dbReference>
<dbReference type="Pfam" id="PF13616">
    <property type="entry name" value="Rotamase_3"/>
    <property type="match status" value="1"/>
</dbReference>
<dbReference type="InterPro" id="IPR046357">
    <property type="entry name" value="PPIase_dom_sf"/>
</dbReference>
<reference evidence="16" key="1">
    <citation type="submission" date="2014-12" db="EMBL/GenBank/DDBJ databases">
        <title>Complete genome sequence of a multi-drug resistant Klebsiella pneumoniae.</title>
        <authorList>
            <person name="Hua X."/>
            <person name="Chen Q."/>
            <person name="Li X."/>
            <person name="Feng Y."/>
            <person name="Ruan Z."/>
            <person name="Yu Y."/>
        </authorList>
    </citation>
    <scope>NUCLEOTIDE SEQUENCE [LARGE SCALE GENOMIC DNA]</scope>
    <source>
        <strain evidence="16">5.12</strain>
    </source>
</reference>
<evidence type="ECO:0000313" key="15">
    <source>
        <dbReference type="EMBL" id="QJR82066.1"/>
    </source>
</evidence>
<evidence type="ECO:0000256" key="8">
    <source>
        <dbReference type="ARBA" id="ARBA00038408"/>
    </source>
</evidence>
<evidence type="ECO:0000256" key="2">
    <source>
        <dbReference type="ARBA" id="ARBA00022475"/>
    </source>
</evidence>
<dbReference type="PANTHER" id="PTHR47529">
    <property type="entry name" value="PEPTIDYL-PROLYL CIS-TRANS ISOMERASE D"/>
    <property type="match status" value="1"/>
</dbReference>
<organism evidence="15 16">
    <name type="scientific">Alteromonas pelagimontana</name>
    <dbReference type="NCBI Taxonomy" id="1858656"/>
    <lineage>
        <taxon>Bacteria</taxon>
        <taxon>Pseudomonadati</taxon>
        <taxon>Pseudomonadota</taxon>
        <taxon>Gammaproteobacteria</taxon>
        <taxon>Alteromonadales</taxon>
        <taxon>Alteromonadaceae</taxon>
        <taxon>Alteromonas/Salinimonas group</taxon>
        <taxon>Alteromonas</taxon>
    </lineage>
</organism>
<dbReference type="KEGG" id="apel:CA267_015560"/>
<keyword evidence="6 13" id="KW-0472">Membrane</keyword>
<name>A0A6M4MIY2_9ALTE</name>
<evidence type="ECO:0000256" key="12">
    <source>
        <dbReference type="SAM" id="Coils"/>
    </source>
</evidence>
<dbReference type="PANTHER" id="PTHR47529:SF1">
    <property type="entry name" value="PERIPLASMIC CHAPERONE PPID"/>
    <property type="match status" value="1"/>
</dbReference>
<keyword evidence="7" id="KW-0143">Chaperone</keyword>
<dbReference type="InterPro" id="IPR000297">
    <property type="entry name" value="PPIase_PpiC"/>
</dbReference>
<accession>A0A6M4MIY2</accession>
<evidence type="ECO:0000256" key="6">
    <source>
        <dbReference type="ARBA" id="ARBA00023136"/>
    </source>
</evidence>
<dbReference type="SUPFAM" id="SSF109998">
    <property type="entry name" value="Triger factor/SurA peptide-binding domain-like"/>
    <property type="match status" value="1"/>
</dbReference>
<keyword evidence="11 15" id="KW-0413">Isomerase</keyword>
<dbReference type="Pfam" id="PF13624">
    <property type="entry name" value="SurA_N_3"/>
    <property type="match status" value="1"/>
</dbReference>
<dbReference type="OrthoDB" id="9812372at2"/>
<evidence type="ECO:0000259" key="14">
    <source>
        <dbReference type="PROSITE" id="PS50198"/>
    </source>
</evidence>
<feature type="domain" description="PpiC" evidence="14">
    <location>
        <begin position="268"/>
        <end position="366"/>
    </location>
</feature>
<evidence type="ECO:0000256" key="3">
    <source>
        <dbReference type="ARBA" id="ARBA00022519"/>
    </source>
</evidence>
<dbReference type="GO" id="GO:0005886">
    <property type="term" value="C:plasma membrane"/>
    <property type="evidence" value="ECO:0007669"/>
    <property type="project" value="UniProtKB-SubCell"/>
</dbReference>
<dbReference type="InterPro" id="IPR052029">
    <property type="entry name" value="PpiD_chaperone"/>
</dbReference>
<dbReference type="RefSeq" id="WP_075610257.1">
    <property type="nucleotide sequence ID" value="NZ_CP052766.1"/>
</dbReference>
<dbReference type="Proteomes" id="UP000219285">
    <property type="component" value="Chromosome"/>
</dbReference>
<evidence type="ECO:0000256" key="4">
    <source>
        <dbReference type="ARBA" id="ARBA00022692"/>
    </source>
</evidence>
<protein>
    <recommendedName>
        <fullName evidence="9">Periplasmic chaperone PpiD</fullName>
    </recommendedName>
    <alternativeName>
        <fullName evidence="10">Periplasmic folding chaperone</fullName>
    </alternativeName>
</protein>
<feature type="transmembrane region" description="Helical" evidence="13">
    <location>
        <begin position="12"/>
        <end position="34"/>
    </location>
</feature>
<dbReference type="SUPFAM" id="SSF54534">
    <property type="entry name" value="FKBP-like"/>
    <property type="match status" value="1"/>
</dbReference>
<dbReference type="AlphaFoldDB" id="A0A6M4MIY2"/>
<keyword evidence="4 13" id="KW-0812">Transmembrane</keyword>
<dbReference type="Gene3D" id="3.10.50.40">
    <property type="match status" value="1"/>
</dbReference>
<evidence type="ECO:0000256" key="9">
    <source>
        <dbReference type="ARBA" id="ARBA00040743"/>
    </source>
</evidence>